<comment type="similarity">
    <text evidence="1 5">Belongs to the universal ribosomal protein uS2 family.</text>
</comment>
<dbReference type="EMBL" id="CP011232">
    <property type="protein sequence ID" value="AKI97157.1"/>
    <property type="molecule type" value="Genomic_DNA"/>
</dbReference>
<keyword evidence="2 5" id="KW-0689">Ribosomal protein</keyword>
<dbReference type="PRINTS" id="PR00395">
    <property type="entry name" value="RIBOSOMALS2"/>
</dbReference>
<evidence type="ECO:0000256" key="3">
    <source>
        <dbReference type="ARBA" id="ARBA00023274"/>
    </source>
</evidence>
<dbReference type="InterPro" id="IPR023591">
    <property type="entry name" value="Ribosomal_uS2_flav_dom_sf"/>
</dbReference>
<dbReference type="HAMAP" id="MF_00291_B">
    <property type="entry name" value="Ribosomal_uS2_B"/>
    <property type="match status" value="1"/>
</dbReference>
<dbReference type="Pfam" id="PF00318">
    <property type="entry name" value="Ribosomal_S2"/>
    <property type="match status" value="1"/>
</dbReference>
<dbReference type="GO" id="GO:0022627">
    <property type="term" value="C:cytosolic small ribosomal subunit"/>
    <property type="evidence" value="ECO:0007669"/>
    <property type="project" value="TreeGrafter"/>
</dbReference>
<organism evidence="7 8">
    <name type="scientific">Kosmotoga pacifica</name>
    <dbReference type="NCBI Taxonomy" id="1330330"/>
    <lineage>
        <taxon>Bacteria</taxon>
        <taxon>Thermotogati</taxon>
        <taxon>Thermotogota</taxon>
        <taxon>Thermotogae</taxon>
        <taxon>Kosmotogales</taxon>
        <taxon>Kosmotogaceae</taxon>
        <taxon>Kosmotoga</taxon>
    </lineage>
</organism>
<dbReference type="Gene3D" id="1.10.287.610">
    <property type="entry name" value="Helix hairpin bin"/>
    <property type="match status" value="1"/>
</dbReference>
<evidence type="ECO:0000256" key="5">
    <source>
        <dbReference type="HAMAP-Rule" id="MF_00291"/>
    </source>
</evidence>
<dbReference type="NCBIfam" id="TIGR01011">
    <property type="entry name" value="rpsB_bact"/>
    <property type="match status" value="1"/>
</dbReference>
<dbReference type="PANTHER" id="PTHR12534">
    <property type="entry name" value="30S RIBOSOMAL PROTEIN S2 PROKARYOTIC AND ORGANELLAR"/>
    <property type="match status" value="1"/>
</dbReference>
<evidence type="ECO:0000256" key="6">
    <source>
        <dbReference type="SAM" id="MobiDB-lite"/>
    </source>
</evidence>
<proteinExistence type="inferred from homology"/>
<dbReference type="GO" id="GO:0006412">
    <property type="term" value="P:translation"/>
    <property type="evidence" value="ECO:0007669"/>
    <property type="project" value="UniProtKB-UniRule"/>
</dbReference>
<protein>
    <recommendedName>
        <fullName evidence="4 5">Small ribosomal subunit protein uS2</fullName>
    </recommendedName>
</protein>
<name>A0A0G2Z6H5_9BACT</name>
<keyword evidence="3 5" id="KW-0687">Ribonucleoprotein</keyword>
<dbReference type="PROSITE" id="PS00962">
    <property type="entry name" value="RIBOSOMAL_S2_1"/>
    <property type="match status" value="1"/>
</dbReference>
<dbReference type="OrthoDB" id="9808036at2"/>
<dbReference type="Proteomes" id="UP000035159">
    <property type="component" value="Chromosome"/>
</dbReference>
<evidence type="ECO:0000256" key="4">
    <source>
        <dbReference type="ARBA" id="ARBA00035256"/>
    </source>
</evidence>
<dbReference type="PATRIC" id="fig|1330330.3.peg.855"/>
<dbReference type="KEGG" id="kpf:IX53_04275"/>
<evidence type="ECO:0000256" key="2">
    <source>
        <dbReference type="ARBA" id="ARBA00022980"/>
    </source>
</evidence>
<reference evidence="7 8" key="1">
    <citation type="submission" date="2015-04" db="EMBL/GenBank/DDBJ databases">
        <title>Complete Genome Sequence of Kosmotoga pacifica SLHLJ1.</title>
        <authorList>
            <person name="Jiang L.J."/>
            <person name="Shao Z.Z."/>
            <person name="Jebbar M."/>
        </authorList>
    </citation>
    <scope>NUCLEOTIDE SEQUENCE [LARGE SCALE GENOMIC DNA]</scope>
    <source>
        <strain evidence="7 8">SLHLJ1</strain>
    </source>
</reference>
<evidence type="ECO:0000313" key="7">
    <source>
        <dbReference type="EMBL" id="AKI97157.1"/>
    </source>
</evidence>
<dbReference type="InterPro" id="IPR005706">
    <property type="entry name" value="Ribosomal_uS2_bac/mit/plastid"/>
</dbReference>
<dbReference type="FunFam" id="1.10.287.610:FF:000001">
    <property type="entry name" value="30S ribosomal protein S2"/>
    <property type="match status" value="1"/>
</dbReference>
<dbReference type="PANTHER" id="PTHR12534:SF0">
    <property type="entry name" value="SMALL RIBOSOMAL SUBUNIT PROTEIN US2M"/>
    <property type="match status" value="1"/>
</dbReference>
<dbReference type="InterPro" id="IPR001865">
    <property type="entry name" value="Ribosomal_uS2"/>
</dbReference>
<dbReference type="SUPFAM" id="SSF52313">
    <property type="entry name" value="Ribosomal protein S2"/>
    <property type="match status" value="1"/>
</dbReference>
<dbReference type="STRING" id="1330330.IX53_04275"/>
<gene>
    <name evidence="5" type="primary">rpsB</name>
    <name evidence="7" type="ORF">IX53_04275</name>
</gene>
<feature type="region of interest" description="Disordered" evidence="6">
    <location>
        <begin position="228"/>
        <end position="276"/>
    </location>
</feature>
<keyword evidence="8" id="KW-1185">Reference proteome</keyword>
<dbReference type="RefSeq" id="WP_047754291.1">
    <property type="nucleotide sequence ID" value="NZ_CAJUHA010000013.1"/>
</dbReference>
<dbReference type="GO" id="GO:0003735">
    <property type="term" value="F:structural constituent of ribosome"/>
    <property type="evidence" value="ECO:0007669"/>
    <property type="project" value="InterPro"/>
</dbReference>
<accession>A0A0G2Z6H5</accession>
<dbReference type="Gene3D" id="3.40.50.10490">
    <property type="entry name" value="Glucose-6-phosphate isomerase like protein, domain 1"/>
    <property type="match status" value="1"/>
</dbReference>
<evidence type="ECO:0000256" key="1">
    <source>
        <dbReference type="ARBA" id="ARBA00006242"/>
    </source>
</evidence>
<dbReference type="CDD" id="cd01425">
    <property type="entry name" value="RPS2"/>
    <property type="match status" value="1"/>
</dbReference>
<sequence>MAVVSMKQLLEAGVHFGHRTRRWNPKMKPYIYGERKGIYIIDLQKTLKMVEEVYDYVRSRASEGAEFLFVGTKRQAQQIVEEEAKRCGAYYVNNRWLGGLLTNFVTIKKRIEVLKQYEEMEFTGELDKLPKKEQSVIRKKLEKLRKNLNGVKEMSKLPDVIYVVDPKKEEIAIKEANKLGITVIGIADTNADPDVLDYLIPGNDDAIRAIKLITQTIANAILEGREGMETSEEIPEPGAQGEVPQETPQGTESVEEAPVEEAPAEKNSSSDDEEEL</sequence>
<dbReference type="AlphaFoldDB" id="A0A0G2Z6H5"/>
<evidence type="ECO:0000313" key="8">
    <source>
        <dbReference type="Proteomes" id="UP000035159"/>
    </source>
</evidence>
<dbReference type="InterPro" id="IPR018130">
    <property type="entry name" value="Ribosomal_uS2_CS"/>
</dbReference>